<dbReference type="InterPro" id="IPR027417">
    <property type="entry name" value="P-loop_NTPase"/>
</dbReference>
<name>A0A1Y1QEY5_9GAMM</name>
<dbReference type="AlphaFoldDB" id="A0A1Y1QEY5"/>
<gene>
    <name evidence="2" type="ORF">BWK73_38105</name>
</gene>
<evidence type="ECO:0000313" key="2">
    <source>
        <dbReference type="EMBL" id="OQX03854.1"/>
    </source>
</evidence>
<dbReference type="Proteomes" id="UP000192491">
    <property type="component" value="Unassembled WGS sequence"/>
</dbReference>
<accession>A0A1Y1QEY5</accession>
<dbReference type="SUPFAM" id="SSF52540">
    <property type="entry name" value="P-loop containing nucleoside triphosphate hydrolases"/>
    <property type="match status" value="1"/>
</dbReference>
<dbReference type="CDD" id="cd01037">
    <property type="entry name" value="PDDEXK_nuclease-like"/>
    <property type="match status" value="1"/>
</dbReference>
<dbReference type="InterPro" id="IPR025420">
    <property type="entry name" value="DUF4143"/>
</dbReference>
<sequence length="463" mass="51643">MHREQLTWLQHWAQRPKRKPLIIRGARQVGKSTLVNLFAQQSGLELVLLNFERNPEYAQVFTNKDPAQAVNMLALLFNQSITPGKSLLFLDEIQAQPAVLGALRYFYEEMPDLHIIAAGSLLDFELASPSFSMPVGRISYLHMGAMNFTEFLAAVGKDKLAQFVKTWQVGTEIPPVLHTELMQWLRRHMAVGGMPEAVAAFAQSGSYQACEEIKQDLLATFTDDFAKYAKANDQELIRTVFRKVPAMLGQKIKYVDMHRERKATDVARVIGQLCQARVITKVTHTAANGLPLSAEENPAFFKLLFLDTGLVSSVLNLSYQALQAEDLMLVNAGALAEQYVGQALLNSLEAHEHPYIHYWAREQRSSSAEVDFVIACERQVVPVEVKAGKSGSLKSLHLFLKEKPSPLAVRFNADLPSVLEGVHPLNNGQTKNYVLLSLPLYLAGECRRVAAAYAETARRIKSV</sequence>
<dbReference type="InterPro" id="IPR003593">
    <property type="entry name" value="AAA+_ATPase"/>
</dbReference>
<dbReference type="InterPro" id="IPR041682">
    <property type="entry name" value="AAA_14"/>
</dbReference>
<dbReference type="CDD" id="cd00009">
    <property type="entry name" value="AAA"/>
    <property type="match status" value="1"/>
</dbReference>
<reference evidence="2 3" key="1">
    <citation type="submission" date="2017-01" db="EMBL/GenBank/DDBJ databases">
        <title>Novel large sulfur bacteria in the metagenomes of groundwater-fed chemosynthetic microbial mats in the Lake Huron basin.</title>
        <authorList>
            <person name="Sharrar A.M."/>
            <person name="Flood B.E."/>
            <person name="Bailey J.V."/>
            <person name="Jones D.S."/>
            <person name="Biddanda B."/>
            <person name="Ruberg S.A."/>
            <person name="Marcus D.N."/>
            <person name="Dick G.J."/>
        </authorList>
    </citation>
    <scope>NUCLEOTIDE SEQUENCE [LARGE SCALE GENOMIC DNA]</scope>
    <source>
        <strain evidence="2">A8</strain>
    </source>
</reference>
<dbReference type="PANTHER" id="PTHR33295:SF7">
    <property type="entry name" value="ATPASE"/>
    <property type="match status" value="1"/>
</dbReference>
<dbReference type="Pfam" id="PF13173">
    <property type="entry name" value="AAA_14"/>
    <property type="match status" value="1"/>
</dbReference>
<feature type="domain" description="AAA+ ATPase" evidence="1">
    <location>
        <begin position="17"/>
        <end position="139"/>
    </location>
</feature>
<proteinExistence type="predicted"/>
<evidence type="ECO:0000259" key="1">
    <source>
        <dbReference type="SMART" id="SM00382"/>
    </source>
</evidence>
<comment type="caution">
    <text evidence="2">The sequence shown here is derived from an EMBL/GenBank/DDBJ whole genome shotgun (WGS) entry which is preliminary data.</text>
</comment>
<dbReference type="PANTHER" id="PTHR33295">
    <property type="entry name" value="ATPASE"/>
    <property type="match status" value="1"/>
</dbReference>
<dbReference type="Gene3D" id="3.40.50.300">
    <property type="entry name" value="P-loop containing nucleotide triphosphate hydrolases"/>
    <property type="match status" value="1"/>
</dbReference>
<dbReference type="EMBL" id="MTEJ01000375">
    <property type="protein sequence ID" value="OQX03854.1"/>
    <property type="molecule type" value="Genomic_DNA"/>
</dbReference>
<dbReference type="STRING" id="1123401.GCA_000621325_03536"/>
<organism evidence="2 3">
    <name type="scientific">Thiothrix lacustris</name>
    <dbReference type="NCBI Taxonomy" id="525917"/>
    <lineage>
        <taxon>Bacteria</taxon>
        <taxon>Pseudomonadati</taxon>
        <taxon>Pseudomonadota</taxon>
        <taxon>Gammaproteobacteria</taxon>
        <taxon>Thiotrichales</taxon>
        <taxon>Thiotrichaceae</taxon>
        <taxon>Thiothrix</taxon>
    </lineage>
</organism>
<evidence type="ECO:0000313" key="3">
    <source>
        <dbReference type="Proteomes" id="UP000192491"/>
    </source>
</evidence>
<protein>
    <recommendedName>
        <fullName evidence="1">AAA+ ATPase domain-containing protein</fullName>
    </recommendedName>
</protein>
<dbReference type="eggNOG" id="COG1373">
    <property type="taxonomic scope" value="Bacteria"/>
</dbReference>
<dbReference type="SMART" id="SM00382">
    <property type="entry name" value="AAA"/>
    <property type="match status" value="1"/>
</dbReference>
<dbReference type="Pfam" id="PF13635">
    <property type="entry name" value="DUF4143"/>
    <property type="match status" value="1"/>
</dbReference>